<protein>
    <submittedName>
        <fullName evidence="1">Uncharacterized protein</fullName>
    </submittedName>
</protein>
<comment type="caution">
    <text evidence="1">The sequence shown here is derived from an EMBL/GenBank/DDBJ whole genome shotgun (WGS) entry which is preliminary data.</text>
</comment>
<reference evidence="1 2" key="1">
    <citation type="submission" date="2023-08" db="EMBL/GenBank/DDBJ databases">
        <authorList>
            <person name="Sharma P."/>
            <person name="Verma V."/>
            <person name="Mohan M.K."/>
            <person name="Dubey A.K."/>
        </authorList>
    </citation>
    <scope>NUCLEOTIDE SEQUENCE [LARGE SCALE GENOMIC DNA]</scope>
    <source>
        <strain evidence="1 2">ADP4</strain>
    </source>
</reference>
<dbReference type="Proteomes" id="UP001348265">
    <property type="component" value="Unassembled WGS sequence"/>
</dbReference>
<dbReference type="RefSeq" id="WP_050510527.1">
    <property type="nucleotide sequence ID" value="NZ_JAVFKM010000019.1"/>
</dbReference>
<keyword evidence="2" id="KW-1185">Reference proteome</keyword>
<evidence type="ECO:0000313" key="1">
    <source>
        <dbReference type="EMBL" id="MEF3117472.1"/>
    </source>
</evidence>
<dbReference type="EMBL" id="JAVFKM010000019">
    <property type="protein sequence ID" value="MEF3117472.1"/>
    <property type="molecule type" value="Genomic_DNA"/>
</dbReference>
<organism evidence="1 2">
    <name type="scientific">Streptomyces chrestomyceticus</name>
    <dbReference type="NCBI Taxonomy" id="68185"/>
    <lineage>
        <taxon>Bacteria</taxon>
        <taxon>Bacillati</taxon>
        <taxon>Actinomycetota</taxon>
        <taxon>Actinomycetes</taxon>
        <taxon>Kitasatosporales</taxon>
        <taxon>Streptomycetaceae</taxon>
        <taxon>Streptomyces</taxon>
    </lineage>
</organism>
<gene>
    <name evidence="1" type="ORF">RB636_30285</name>
</gene>
<evidence type="ECO:0000313" key="2">
    <source>
        <dbReference type="Proteomes" id="UP001348265"/>
    </source>
</evidence>
<accession>A0ABU7X1X8</accession>
<name>A0ABU7X1X8_9ACTN</name>
<sequence length="158" mass="17650">MTQRNSYGSRRDFLPAFMKSAAGAADGHTEIQELSLDESRALEAVSLNHFPQLPGGEIGWADGSYSERLWYEDDAEGMRQIAELLARNIRQDAQVVIFWGTLVMPSVRLAAHDVVHHVEEILDEFPHFWVYSAEDRKLIEFLPDGQVTAAVIPGVPSA</sequence>
<proteinExistence type="predicted"/>